<evidence type="ECO:0000256" key="2">
    <source>
        <dbReference type="ARBA" id="ARBA00022801"/>
    </source>
</evidence>
<accession>A0ABN1J1X6</accession>
<dbReference type="PANTHER" id="PTHR31793:SF27">
    <property type="entry name" value="NOVEL THIOESTERASE SUPERFAMILY DOMAIN AND SAPOSIN A-TYPE DOMAIN CONTAINING PROTEIN (0610012H03RIK)"/>
    <property type="match status" value="1"/>
</dbReference>
<dbReference type="EMBL" id="BAAACF010000002">
    <property type="protein sequence ID" value="GAA0726276.1"/>
    <property type="molecule type" value="Genomic_DNA"/>
</dbReference>
<dbReference type="Gene3D" id="3.10.129.10">
    <property type="entry name" value="Hotdog Thioesterase"/>
    <property type="match status" value="1"/>
</dbReference>
<organism evidence="3 4">
    <name type="scientific">Clostridium malenominatum</name>
    <dbReference type="NCBI Taxonomy" id="1539"/>
    <lineage>
        <taxon>Bacteria</taxon>
        <taxon>Bacillati</taxon>
        <taxon>Bacillota</taxon>
        <taxon>Clostridia</taxon>
        <taxon>Eubacteriales</taxon>
        <taxon>Clostridiaceae</taxon>
        <taxon>Clostridium</taxon>
    </lineage>
</organism>
<sequence length="143" mass="16990">MHISRAKLKVRYSETDKMGIVYHSNYYPWFEIGRGEYIIKSGITYKNMEEQGIMMPLVETYCKYIEGAKYDDSIIIETFIKELSPVKVIFNYNVIREEDNKILAQGYTTQTFINSNFKIINLKRSHPEIWEKLYALYEDKQSS</sequence>
<dbReference type="RefSeq" id="WP_343769772.1">
    <property type="nucleotide sequence ID" value="NZ_BAAACF010000002.1"/>
</dbReference>
<dbReference type="Proteomes" id="UP001500339">
    <property type="component" value="Unassembled WGS sequence"/>
</dbReference>
<comment type="caution">
    <text evidence="3">The sequence shown here is derived from an EMBL/GenBank/DDBJ whole genome shotgun (WGS) entry which is preliminary data.</text>
</comment>
<dbReference type="PANTHER" id="PTHR31793">
    <property type="entry name" value="4-HYDROXYBENZOYL-COA THIOESTERASE FAMILY MEMBER"/>
    <property type="match status" value="1"/>
</dbReference>
<evidence type="ECO:0000313" key="3">
    <source>
        <dbReference type="EMBL" id="GAA0726276.1"/>
    </source>
</evidence>
<name>A0ABN1J1X6_9CLOT</name>
<protein>
    <submittedName>
        <fullName evidence="3">Thioesterase family protein</fullName>
    </submittedName>
</protein>
<keyword evidence="4" id="KW-1185">Reference proteome</keyword>
<dbReference type="NCBIfam" id="TIGR00051">
    <property type="entry name" value="YbgC/FadM family acyl-CoA thioesterase"/>
    <property type="match status" value="1"/>
</dbReference>
<evidence type="ECO:0000256" key="1">
    <source>
        <dbReference type="ARBA" id="ARBA00005953"/>
    </source>
</evidence>
<comment type="similarity">
    <text evidence="1">Belongs to the 4-hydroxybenzoyl-CoA thioesterase family.</text>
</comment>
<proteinExistence type="inferred from homology"/>
<dbReference type="PIRSF" id="PIRSF003230">
    <property type="entry name" value="YbgC"/>
    <property type="match status" value="1"/>
</dbReference>
<gene>
    <name evidence="3" type="ORF">GCM10008905_22660</name>
</gene>
<reference evidence="3 4" key="1">
    <citation type="journal article" date="2019" name="Int. J. Syst. Evol. Microbiol.">
        <title>The Global Catalogue of Microorganisms (GCM) 10K type strain sequencing project: providing services to taxonomists for standard genome sequencing and annotation.</title>
        <authorList>
            <consortium name="The Broad Institute Genomics Platform"/>
            <consortium name="The Broad Institute Genome Sequencing Center for Infectious Disease"/>
            <person name="Wu L."/>
            <person name="Ma J."/>
        </authorList>
    </citation>
    <scope>NUCLEOTIDE SEQUENCE [LARGE SCALE GENOMIC DNA]</scope>
    <source>
        <strain evidence="3 4">JCM 1405</strain>
    </source>
</reference>
<dbReference type="CDD" id="cd00586">
    <property type="entry name" value="4HBT"/>
    <property type="match status" value="1"/>
</dbReference>
<dbReference type="InterPro" id="IPR006684">
    <property type="entry name" value="YbgC/YbaW"/>
</dbReference>
<keyword evidence="2" id="KW-0378">Hydrolase</keyword>
<dbReference type="InterPro" id="IPR050563">
    <property type="entry name" value="4-hydroxybenzoyl-CoA_TE"/>
</dbReference>
<dbReference type="SUPFAM" id="SSF54637">
    <property type="entry name" value="Thioesterase/thiol ester dehydrase-isomerase"/>
    <property type="match status" value="1"/>
</dbReference>
<evidence type="ECO:0000313" key="4">
    <source>
        <dbReference type="Proteomes" id="UP001500339"/>
    </source>
</evidence>
<dbReference type="InterPro" id="IPR029069">
    <property type="entry name" value="HotDog_dom_sf"/>
</dbReference>
<dbReference type="Pfam" id="PF13279">
    <property type="entry name" value="4HBT_2"/>
    <property type="match status" value="1"/>
</dbReference>